<evidence type="ECO:0000313" key="8">
    <source>
        <dbReference type="EMBL" id="MDG4475081.1"/>
    </source>
</evidence>
<gene>
    <name evidence="8" type="ORF">OLX77_02760</name>
</gene>
<keyword evidence="6" id="KW-0175">Coiled coil</keyword>
<dbReference type="InterPro" id="IPR002078">
    <property type="entry name" value="Sigma_54_int"/>
</dbReference>
<dbReference type="InterPro" id="IPR058031">
    <property type="entry name" value="AAA_lid_NorR"/>
</dbReference>
<name>A0A9X4MCT1_9BACT</name>
<dbReference type="SMART" id="SM00382">
    <property type="entry name" value="AAA"/>
    <property type="match status" value="1"/>
</dbReference>
<keyword evidence="9" id="KW-1185">Reference proteome</keyword>
<dbReference type="InterPro" id="IPR009057">
    <property type="entry name" value="Homeodomain-like_sf"/>
</dbReference>
<reference evidence="8" key="2">
    <citation type="submission" date="2022-10" db="EMBL/GenBank/DDBJ databases">
        <authorList>
            <person name="Aronson H.S."/>
        </authorList>
    </citation>
    <scope>NUCLEOTIDE SEQUENCE</scope>
    <source>
        <strain evidence="8">RS19-109</strain>
    </source>
</reference>
<feature type="domain" description="Sigma-54 factor interaction" evidence="7">
    <location>
        <begin position="200"/>
        <end position="429"/>
    </location>
</feature>
<dbReference type="InterPro" id="IPR027417">
    <property type="entry name" value="P-loop_NTPase"/>
</dbReference>
<sequence length="516" mass="57741">MPEKNRQPIDLATLYEITRALASSDDLRQCLEESLTVLSARTNLSNGAVTIANPITGQIETEVAPGMTAEARKRGIYKFGEGITGRVVASGSPIVVPQISQEPLFLNKTRARAEKNQEALSFLCVPIKHGATTIGALSVDRNYQEGIDFETDLQFLTVLSGLIAQTVVRIQAVNQERERLEQENTQLRRELSEKYRVASIVSNSSRMQEVFEMIHRVADSNATILLRGESGTGKTMVAKAIHHNSKRAKAPFIAVNCSALPETLLESELFGHEKGAFTGAQNAKKGRFELAEGGTLFLDEIGELSQSVQVKLLNVVQDREFQRLGGIAPIKCNVRLITATNKDLEKAVEDGSFREDLYYRLNVFPVYLPPLRERRTDIMLLAEFFLQKYNEENSKQIRRISTPAIDLLIQYHWPGNVRELQNCIERAVLICDEDSIKSYHLPPSLQTSDSVNERSNPVSFASAVENFERELIIDSLKKCQGNQTKAAQLLDTSLRIINYKIAKLNINPRQFKLAKP</sequence>
<keyword evidence="1" id="KW-0547">Nucleotide-binding</keyword>
<feature type="coiled-coil region" evidence="6">
    <location>
        <begin position="163"/>
        <end position="197"/>
    </location>
</feature>
<dbReference type="PROSITE" id="PS00676">
    <property type="entry name" value="SIGMA54_INTERACT_2"/>
    <property type="match status" value="1"/>
</dbReference>
<keyword evidence="4" id="KW-0238">DNA-binding</keyword>
<dbReference type="PRINTS" id="PR01590">
    <property type="entry name" value="HTHFIS"/>
</dbReference>
<evidence type="ECO:0000256" key="5">
    <source>
        <dbReference type="ARBA" id="ARBA00023163"/>
    </source>
</evidence>
<evidence type="ECO:0000256" key="1">
    <source>
        <dbReference type="ARBA" id="ARBA00022741"/>
    </source>
</evidence>
<organism evidence="8 9">
    <name type="scientific">Thiovibrio frasassiensis</name>
    <dbReference type="NCBI Taxonomy" id="2984131"/>
    <lineage>
        <taxon>Bacteria</taxon>
        <taxon>Pseudomonadati</taxon>
        <taxon>Thermodesulfobacteriota</taxon>
        <taxon>Desulfobulbia</taxon>
        <taxon>Desulfobulbales</taxon>
        <taxon>Thiovibrionaceae</taxon>
        <taxon>Thiovibrio</taxon>
    </lineage>
</organism>
<dbReference type="Pfam" id="PF01590">
    <property type="entry name" value="GAF"/>
    <property type="match status" value="1"/>
</dbReference>
<comment type="caution">
    <text evidence="8">The sequence shown here is derived from an EMBL/GenBank/DDBJ whole genome shotgun (WGS) entry which is preliminary data.</text>
</comment>
<evidence type="ECO:0000256" key="2">
    <source>
        <dbReference type="ARBA" id="ARBA00022840"/>
    </source>
</evidence>
<evidence type="ECO:0000313" key="9">
    <source>
        <dbReference type="Proteomes" id="UP001154240"/>
    </source>
</evidence>
<dbReference type="CDD" id="cd00009">
    <property type="entry name" value="AAA"/>
    <property type="match status" value="1"/>
</dbReference>
<dbReference type="PROSITE" id="PS00675">
    <property type="entry name" value="SIGMA54_INTERACT_1"/>
    <property type="match status" value="1"/>
</dbReference>
<evidence type="ECO:0000259" key="7">
    <source>
        <dbReference type="PROSITE" id="PS50045"/>
    </source>
</evidence>
<reference evidence="8" key="1">
    <citation type="journal article" date="2022" name="bioRxiv">
        <title>Thiovibrio frasassiensisgen. nov., sp. nov., an autotrophic, elemental sulfur disproportionating bacterium isolated from sulfidic karst sediment, and proposal of Thiovibrionaceae fam. nov.</title>
        <authorList>
            <person name="Aronson H."/>
            <person name="Thomas C."/>
            <person name="Bhattacharyya M."/>
            <person name="Eckstein S."/>
            <person name="Jensen S."/>
            <person name="Barco R."/>
            <person name="Macalady J."/>
            <person name="Amend J."/>
        </authorList>
    </citation>
    <scope>NUCLEOTIDE SEQUENCE</scope>
    <source>
        <strain evidence="8">RS19-109</strain>
    </source>
</reference>
<accession>A0A9X4MCT1</accession>
<dbReference type="PROSITE" id="PS00688">
    <property type="entry name" value="SIGMA54_INTERACT_3"/>
    <property type="match status" value="1"/>
</dbReference>
<evidence type="ECO:0000256" key="6">
    <source>
        <dbReference type="SAM" id="Coils"/>
    </source>
</evidence>
<dbReference type="PROSITE" id="PS50045">
    <property type="entry name" value="SIGMA54_INTERACT_4"/>
    <property type="match status" value="1"/>
</dbReference>
<dbReference type="PANTHER" id="PTHR32071">
    <property type="entry name" value="TRANSCRIPTIONAL REGULATORY PROTEIN"/>
    <property type="match status" value="1"/>
</dbReference>
<dbReference type="SUPFAM" id="SSF55781">
    <property type="entry name" value="GAF domain-like"/>
    <property type="match status" value="1"/>
</dbReference>
<dbReference type="GO" id="GO:0005524">
    <property type="term" value="F:ATP binding"/>
    <property type="evidence" value="ECO:0007669"/>
    <property type="project" value="UniProtKB-KW"/>
</dbReference>
<dbReference type="Pfam" id="PF25601">
    <property type="entry name" value="AAA_lid_14"/>
    <property type="match status" value="1"/>
</dbReference>
<dbReference type="Gene3D" id="1.10.10.60">
    <property type="entry name" value="Homeodomain-like"/>
    <property type="match status" value="1"/>
</dbReference>
<dbReference type="InterPro" id="IPR029016">
    <property type="entry name" value="GAF-like_dom_sf"/>
</dbReference>
<dbReference type="Proteomes" id="UP001154240">
    <property type="component" value="Unassembled WGS sequence"/>
</dbReference>
<keyword evidence="3" id="KW-0805">Transcription regulation</keyword>
<dbReference type="FunFam" id="3.40.50.300:FF:000006">
    <property type="entry name" value="DNA-binding transcriptional regulator NtrC"/>
    <property type="match status" value="1"/>
</dbReference>
<dbReference type="GO" id="GO:0006355">
    <property type="term" value="P:regulation of DNA-templated transcription"/>
    <property type="evidence" value="ECO:0007669"/>
    <property type="project" value="InterPro"/>
</dbReference>
<keyword evidence="2" id="KW-0067">ATP-binding</keyword>
<evidence type="ECO:0000256" key="3">
    <source>
        <dbReference type="ARBA" id="ARBA00023015"/>
    </source>
</evidence>
<dbReference type="Gene3D" id="3.30.450.40">
    <property type="match status" value="1"/>
</dbReference>
<dbReference type="InterPro" id="IPR003593">
    <property type="entry name" value="AAA+_ATPase"/>
</dbReference>
<dbReference type="InterPro" id="IPR025662">
    <property type="entry name" value="Sigma_54_int_dom_ATP-bd_1"/>
</dbReference>
<proteinExistence type="predicted"/>
<dbReference type="SUPFAM" id="SSF46689">
    <property type="entry name" value="Homeodomain-like"/>
    <property type="match status" value="1"/>
</dbReference>
<evidence type="ECO:0000256" key="4">
    <source>
        <dbReference type="ARBA" id="ARBA00023125"/>
    </source>
</evidence>
<dbReference type="PANTHER" id="PTHR32071:SF57">
    <property type="entry name" value="C4-DICARBOXYLATE TRANSPORT TRANSCRIPTIONAL REGULATORY PROTEIN DCTD"/>
    <property type="match status" value="1"/>
</dbReference>
<dbReference type="RefSeq" id="WP_307632057.1">
    <property type="nucleotide sequence ID" value="NZ_JAPHEH010000001.1"/>
</dbReference>
<dbReference type="GO" id="GO:0043565">
    <property type="term" value="F:sequence-specific DNA binding"/>
    <property type="evidence" value="ECO:0007669"/>
    <property type="project" value="InterPro"/>
</dbReference>
<dbReference type="Gene3D" id="1.10.8.60">
    <property type="match status" value="1"/>
</dbReference>
<dbReference type="Gene3D" id="3.40.50.300">
    <property type="entry name" value="P-loop containing nucleotide triphosphate hydrolases"/>
    <property type="match status" value="1"/>
</dbReference>
<dbReference type="SMART" id="SM00065">
    <property type="entry name" value="GAF"/>
    <property type="match status" value="1"/>
</dbReference>
<dbReference type="AlphaFoldDB" id="A0A9X4MCT1"/>
<dbReference type="Pfam" id="PF00158">
    <property type="entry name" value="Sigma54_activat"/>
    <property type="match status" value="1"/>
</dbReference>
<dbReference type="EMBL" id="JAPHEH010000001">
    <property type="protein sequence ID" value="MDG4475081.1"/>
    <property type="molecule type" value="Genomic_DNA"/>
</dbReference>
<dbReference type="InterPro" id="IPR002197">
    <property type="entry name" value="HTH_Fis"/>
</dbReference>
<dbReference type="InterPro" id="IPR025943">
    <property type="entry name" value="Sigma_54_int_dom_ATP-bd_2"/>
</dbReference>
<keyword evidence="5" id="KW-0804">Transcription</keyword>
<dbReference type="InterPro" id="IPR025944">
    <property type="entry name" value="Sigma_54_int_dom_CS"/>
</dbReference>
<protein>
    <submittedName>
        <fullName evidence="8">Sigma 54-interacting transcriptional regulator</fullName>
    </submittedName>
</protein>
<dbReference type="SUPFAM" id="SSF52540">
    <property type="entry name" value="P-loop containing nucleoside triphosphate hydrolases"/>
    <property type="match status" value="1"/>
</dbReference>
<dbReference type="InterPro" id="IPR003018">
    <property type="entry name" value="GAF"/>
</dbReference>
<dbReference type="Pfam" id="PF02954">
    <property type="entry name" value="HTH_8"/>
    <property type="match status" value="1"/>
</dbReference>